<protein>
    <recommendedName>
        <fullName evidence="5">Glycosyl hydrolase family 30 TIM-barrel domain-containing protein</fullName>
    </recommendedName>
</protein>
<dbReference type="PANTHER" id="PTHR11069">
    <property type="entry name" value="GLUCOSYLCERAMIDASE"/>
    <property type="match status" value="1"/>
</dbReference>
<evidence type="ECO:0000259" key="5">
    <source>
        <dbReference type="Pfam" id="PF02055"/>
    </source>
</evidence>
<organism evidence="6 7">
    <name type="scientific">Claviceps africana</name>
    <dbReference type="NCBI Taxonomy" id="83212"/>
    <lineage>
        <taxon>Eukaryota</taxon>
        <taxon>Fungi</taxon>
        <taxon>Dikarya</taxon>
        <taxon>Ascomycota</taxon>
        <taxon>Pezizomycotina</taxon>
        <taxon>Sordariomycetes</taxon>
        <taxon>Hypocreomycetidae</taxon>
        <taxon>Hypocreales</taxon>
        <taxon>Clavicipitaceae</taxon>
        <taxon>Claviceps</taxon>
    </lineage>
</organism>
<keyword evidence="7" id="KW-1185">Reference proteome</keyword>
<gene>
    <name evidence="6" type="ORF">E4U42_004315</name>
</gene>
<reference evidence="6" key="1">
    <citation type="journal article" date="2020" name="bioRxiv">
        <title>Whole genome comparisons of ergot fungi reveals the divergence and evolution of species within the genus Claviceps are the result of varying mechanisms driving genome evolution and host range expansion.</title>
        <authorList>
            <person name="Wyka S.A."/>
            <person name="Mondo S.J."/>
            <person name="Liu M."/>
            <person name="Dettman J."/>
            <person name="Nalam V."/>
            <person name="Broders K.D."/>
        </authorList>
    </citation>
    <scope>NUCLEOTIDE SEQUENCE</scope>
    <source>
        <strain evidence="6">CCC 489</strain>
    </source>
</reference>
<evidence type="ECO:0000313" key="6">
    <source>
        <dbReference type="EMBL" id="KAG5925408.1"/>
    </source>
</evidence>
<feature type="domain" description="Glycosyl hydrolase family 30 TIM-barrel" evidence="5">
    <location>
        <begin position="102"/>
        <end position="208"/>
    </location>
</feature>
<dbReference type="InterPro" id="IPR017853">
    <property type="entry name" value="GH"/>
</dbReference>
<dbReference type="SUPFAM" id="SSF51445">
    <property type="entry name" value="(Trans)glycosidases"/>
    <property type="match status" value="1"/>
</dbReference>
<dbReference type="PANTHER" id="PTHR11069:SF23">
    <property type="entry name" value="LYSOSOMAL ACID GLUCOSYLCERAMIDASE"/>
    <property type="match status" value="1"/>
</dbReference>
<evidence type="ECO:0000256" key="1">
    <source>
        <dbReference type="ARBA" id="ARBA00005382"/>
    </source>
</evidence>
<keyword evidence="2" id="KW-0732">Signal</keyword>
<dbReference type="AlphaFoldDB" id="A0A8K0JBH5"/>
<keyword evidence="3 4" id="KW-0378">Hydrolase</keyword>
<dbReference type="InterPro" id="IPR001139">
    <property type="entry name" value="Glyco_hydro_30"/>
</dbReference>
<accession>A0A8K0JBH5</accession>
<dbReference type="OrthoDB" id="2012278at2759"/>
<dbReference type="EMBL" id="SRPY01000377">
    <property type="protein sequence ID" value="KAG5925408.1"/>
    <property type="molecule type" value="Genomic_DNA"/>
</dbReference>
<sequence length="312" mass="33653">MDGIGVSEAFQAALTMQGHGGLSPKNQAYVLDLLFSLDKGAGFTILRNGLGTSDNTLYSRMSTIEPVSPGSPDAKPKYVWDGNSTGQVQLSLDAQKRGIEHVYLNAWSAPSFMKTSGDDIGGSLCGVMDSTCASGNWVNAYVDFLVQYVKFYEQSGVKVTELGFLNEPEIKTTYVSMFSTGRQASEVLRVLGPALKQAGLDVKLTCCDAVGWHSQQVKMGGLQGGSDPGESHLDVITAHGYGSAPLYPLNTKRKVWQTEWSDLSQDYTPSTFFEKGLMGEGMTWASNIIDSYTKGNVNGFLYWIGASAGQQV</sequence>
<proteinExistence type="inferred from homology"/>
<dbReference type="Proteomes" id="UP000811619">
    <property type="component" value="Unassembled WGS sequence"/>
</dbReference>
<dbReference type="GO" id="GO:0016020">
    <property type="term" value="C:membrane"/>
    <property type="evidence" value="ECO:0007669"/>
    <property type="project" value="GOC"/>
</dbReference>
<evidence type="ECO:0000256" key="4">
    <source>
        <dbReference type="RuleBase" id="RU361188"/>
    </source>
</evidence>
<comment type="caution">
    <text evidence="6">The sequence shown here is derived from an EMBL/GenBank/DDBJ whole genome shotgun (WGS) entry which is preliminary data.</text>
</comment>
<evidence type="ECO:0000313" key="7">
    <source>
        <dbReference type="Proteomes" id="UP000811619"/>
    </source>
</evidence>
<name>A0A8K0JBH5_9HYPO</name>
<dbReference type="Pfam" id="PF02055">
    <property type="entry name" value="Glyco_hydro_30"/>
    <property type="match status" value="1"/>
</dbReference>
<dbReference type="GO" id="GO:0006680">
    <property type="term" value="P:glucosylceramide catabolic process"/>
    <property type="evidence" value="ECO:0007669"/>
    <property type="project" value="TreeGrafter"/>
</dbReference>
<comment type="similarity">
    <text evidence="1 4">Belongs to the glycosyl hydrolase 30 family.</text>
</comment>
<dbReference type="InterPro" id="IPR033453">
    <property type="entry name" value="Glyco_hydro_30_TIM-barrel"/>
</dbReference>
<keyword evidence="4" id="KW-0326">Glycosidase</keyword>
<dbReference type="GO" id="GO:0004348">
    <property type="term" value="F:glucosylceramidase activity"/>
    <property type="evidence" value="ECO:0007669"/>
    <property type="project" value="InterPro"/>
</dbReference>
<dbReference type="Gene3D" id="3.20.20.80">
    <property type="entry name" value="Glycosidases"/>
    <property type="match status" value="1"/>
</dbReference>
<evidence type="ECO:0000256" key="3">
    <source>
        <dbReference type="ARBA" id="ARBA00022801"/>
    </source>
</evidence>
<evidence type="ECO:0000256" key="2">
    <source>
        <dbReference type="ARBA" id="ARBA00022729"/>
    </source>
</evidence>